<feature type="region of interest" description="Disordered" evidence="1">
    <location>
        <begin position="1"/>
        <end position="24"/>
    </location>
</feature>
<evidence type="ECO:0000313" key="4">
    <source>
        <dbReference type="Proteomes" id="UP001381693"/>
    </source>
</evidence>
<dbReference type="EMBL" id="JAXCGZ010003903">
    <property type="protein sequence ID" value="KAK7082724.1"/>
    <property type="molecule type" value="Genomic_DNA"/>
</dbReference>
<feature type="domain" description="SET" evidence="2">
    <location>
        <begin position="68"/>
        <end position="300"/>
    </location>
</feature>
<evidence type="ECO:0000259" key="2">
    <source>
        <dbReference type="PROSITE" id="PS50280"/>
    </source>
</evidence>
<dbReference type="PANTHER" id="PTHR46455">
    <property type="entry name" value="SET AND MYND DOMAIN CONTAINING, ARTHROPOD-SPECIFIC, MEMBER 4, ISOFORM A"/>
    <property type="match status" value="1"/>
</dbReference>
<dbReference type="Gene3D" id="2.170.270.10">
    <property type="entry name" value="SET domain"/>
    <property type="match status" value="1"/>
</dbReference>
<evidence type="ECO:0000313" key="3">
    <source>
        <dbReference type="EMBL" id="KAK7082724.1"/>
    </source>
</evidence>
<sequence>MDHHSKEFLPSHEKLSDSEIRHNHDDGKSSFTSFIRSEYDLECRSDTIRSDSLDGRVKLTKDTQFPQVPVEIHWSPGLGRYLVASREIPVGEVIFHESPLILAPKPGSEPVCLSCLKFWQKADAICENCGGPLCSSSCKGIGHNAIECNLIRCLGFKETRDITKKFREMSVVLAPLKMYLQMQESQFSKDVINALQSHMEIRKELPIGRIIEEKVVTAFQVNMGLLVDSEVVHQLCGALDTNSFEVSLDDKSRVRALFTLSSMMNHSCLPNTQRWFANNKLIIRAATHIAKGTPITTTYTQTLWGTRPRAAHLSTCKLFTCVCERCSDPTELASHMSSVLCKYCSSPESLLLPPSNMKQSWKCCSCGADVSSECIQAMIRAASGVFSRVNINDPKEILVALNHLCKLLGSQHYITMELKYALVQAIMKQPIKGLLLFYRSRAHLELLERQSGIDSSSSVKQVKVCNSSETPSKDLFSECSRKDLLSQLTECEFILMFDAKLRDVNDAINVLRRSLHNPK</sequence>
<dbReference type="Gene3D" id="1.10.220.160">
    <property type="match status" value="1"/>
</dbReference>
<dbReference type="SMART" id="SM00317">
    <property type="entry name" value="SET"/>
    <property type="match status" value="1"/>
</dbReference>
<reference evidence="3 4" key="1">
    <citation type="submission" date="2023-11" db="EMBL/GenBank/DDBJ databases">
        <title>Halocaridina rubra genome assembly.</title>
        <authorList>
            <person name="Smith C."/>
        </authorList>
    </citation>
    <scope>NUCLEOTIDE SEQUENCE [LARGE SCALE GENOMIC DNA]</scope>
    <source>
        <strain evidence="3">EP-1</strain>
        <tissue evidence="3">Whole</tissue>
    </source>
</reference>
<dbReference type="GO" id="GO:0008170">
    <property type="term" value="F:N-methyltransferase activity"/>
    <property type="evidence" value="ECO:0007669"/>
    <property type="project" value="UniProtKB-ARBA"/>
</dbReference>
<keyword evidence="4" id="KW-1185">Reference proteome</keyword>
<gene>
    <name evidence="3" type="ORF">SK128_022502</name>
</gene>
<dbReference type="GO" id="GO:0008276">
    <property type="term" value="F:protein methyltransferase activity"/>
    <property type="evidence" value="ECO:0007669"/>
    <property type="project" value="UniProtKB-ARBA"/>
</dbReference>
<protein>
    <recommendedName>
        <fullName evidence="2">SET domain-containing protein</fullName>
    </recommendedName>
</protein>
<proteinExistence type="predicted"/>
<evidence type="ECO:0000256" key="1">
    <source>
        <dbReference type="SAM" id="MobiDB-lite"/>
    </source>
</evidence>
<dbReference type="SUPFAM" id="SSF82199">
    <property type="entry name" value="SET domain"/>
    <property type="match status" value="1"/>
</dbReference>
<dbReference type="Proteomes" id="UP001381693">
    <property type="component" value="Unassembled WGS sequence"/>
</dbReference>
<dbReference type="AlphaFoldDB" id="A0AAN8XND5"/>
<comment type="caution">
    <text evidence="3">The sequence shown here is derived from an EMBL/GenBank/DDBJ whole genome shotgun (WGS) entry which is preliminary data.</text>
</comment>
<dbReference type="InterPro" id="IPR001214">
    <property type="entry name" value="SET_dom"/>
</dbReference>
<accession>A0AAN8XND5</accession>
<dbReference type="PROSITE" id="PS50280">
    <property type="entry name" value="SET"/>
    <property type="match status" value="1"/>
</dbReference>
<dbReference type="GO" id="GO:0008757">
    <property type="term" value="F:S-adenosylmethionine-dependent methyltransferase activity"/>
    <property type="evidence" value="ECO:0007669"/>
    <property type="project" value="UniProtKB-ARBA"/>
</dbReference>
<name>A0AAN8XND5_HALRR</name>
<dbReference type="CDD" id="cd20071">
    <property type="entry name" value="SET_SMYD"/>
    <property type="match status" value="1"/>
</dbReference>
<dbReference type="InterPro" id="IPR053010">
    <property type="entry name" value="SET_SmydA-8"/>
</dbReference>
<dbReference type="Pfam" id="PF00856">
    <property type="entry name" value="SET"/>
    <property type="match status" value="1"/>
</dbReference>
<dbReference type="Gene3D" id="6.10.140.2220">
    <property type="match status" value="1"/>
</dbReference>
<dbReference type="PANTHER" id="PTHR46455:SF3">
    <property type="entry name" value="SET AND MYND DOMAIN CONTAINING, ARTHROPOD-SPECIFIC, MEMBER 9, ISOFORM A-RELATED"/>
    <property type="match status" value="1"/>
</dbReference>
<organism evidence="3 4">
    <name type="scientific">Halocaridina rubra</name>
    <name type="common">Hawaiian red shrimp</name>
    <dbReference type="NCBI Taxonomy" id="373956"/>
    <lineage>
        <taxon>Eukaryota</taxon>
        <taxon>Metazoa</taxon>
        <taxon>Ecdysozoa</taxon>
        <taxon>Arthropoda</taxon>
        <taxon>Crustacea</taxon>
        <taxon>Multicrustacea</taxon>
        <taxon>Malacostraca</taxon>
        <taxon>Eumalacostraca</taxon>
        <taxon>Eucarida</taxon>
        <taxon>Decapoda</taxon>
        <taxon>Pleocyemata</taxon>
        <taxon>Caridea</taxon>
        <taxon>Atyoidea</taxon>
        <taxon>Atyidae</taxon>
        <taxon>Halocaridina</taxon>
    </lineage>
</organism>
<dbReference type="InterPro" id="IPR046341">
    <property type="entry name" value="SET_dom_sf"/>
</dbReference>